<dbReference type="Proteomes" id="UP000002482">
    <property type="component" value="Chromosome"/>
</dbReference>
<dbReference type="GO" id="GO:0005886">
    <property type="term" value="C:plasma membrane"/>
    <property type="evidence" value="ECO:0007669"/>
    <property type="project" value="UniProtKB-SubCell"/>
</dbReference>
<proteinExistence type="predicted"/>
<sequence>MTASFDRRATFAAYGAFLLLVALAPLVLDPFWLNRIAKYLVYGMLGVAIALGWGYAGILNLGQGLFFGLGAYMLAMALKLASPASQQPGAHGPVPDFMLSNAEPGAIVDLCCINRGAFLWQPFQHQGFGLAMGLLLPMAVAFVLGAVVFRKRIAGVFVSIITLAVVLLVRLLLVDAQPLTNGFNGLTDLAWLRIGGLEFDPFGLPAYYLVAGTLAVVLVGTRLLVATRAGLILKAAGEDPLRARYLGFDVAHYQTFFFTLSAGIAAVAGMLYVVVAEFASPSFMDLAFSISMVVWAAVGGRSSLLGACLGAILINLLEATASETPALVEAWKVVVGLVFVLVVLYLPKGIAGWGHDLLARRRRPASHAGKVPQAVQPAEAAPVLPAREAA</sequence>
<keyword evidence="4 7" id="KW-1133">Transmembrane helix</keyword>
<gene>
    <name evidence="8" type="ordered locus">Acav_3685</name>
</gene>
<protein>
    <submittedName>
        <fullName evidence="8">Urea ABC transporter, permease protein UrtC</fullName>
    </submittedName>
</protein>
<dbReference type="GeneID" id="34238425"/>
<reference evidence="8" key="1">
    <citation type="submission" date="2011-02" db="EMBL/GenBank/DDBJ databases">
        <title>Complete sequence of Acidovorax avenae subsp. avenae ATCC 19860.</title>
        <authorList>
            <consortium name="US DOE Joint Genome Institute"/>
            <person name="Lucas S."/>
            <person name="Copeland A."/>
            <person name="Lapidus A."/>
            <person name="Cheng J.-F."/>
            <person name="Goodwin L."/>
            <person name="Pitluck S."/>
            <person name="Chertkov O."/>
            <person name="Held B."/>
            <person name="Detter J.C."/>
            <person name="Han C."/>
            <person name="Tapia R."/>
            <person name="Land M."/>
            <person name="Hauser L."/>
            <person name="Kyrpides N."/>
            <person name="Ivanova N."/>
            <person name="Ovchinnikova G."/>
            <person name="Pagani I."/>
            <person name="Gordon S."/>
            <person name="Woyke T."/>
        </authorList>
    </citation>
    <scope>NUCLEOTIDE SEQUENCE</scope>
    <source>
        <strain evidence="8">ATCC 19860</strain>
    </source>
</reference>
<feature type="transmembrane region" description="Helical" evidence="7">
    <location>
        <begin position="333"/>
        <end position="353"/>
    </location>
</feature>
<name>F0QDM2_PARA1</name>
<keyword evidence="5 7" id="KW-0472">Membrane</keyword>
<dbReference type="KEGG" id="aaa:Acav_3685"/>
<dbReference type="CDD" id="cd06581">
    <property type="entry name" value="TM_PBP1_LivM_like"/>
    <property type="match status" value="1"/>
</dbReference>
<keyword evidence="3 7" id="KW-0812">Transmembrane</keyword>
<evidence type="ECO:0000256" key="6">
    <source>
        <dbReference type="SAM" id="MobiDB-lite"/>
    </source>
</evidence>
<feature type="transmembrane region" description="Helical" evidence="7">
    <location>
        <begin position="156"/>
        <end position="173"/>
    </location>
</feature>
<organism evidence="8 9">
    <name type="scientific">Paracidovorax avenae (strain ATCC 19860 / DSM 7227 / CCUG 15838 / JCM 20985 / LMG 2117 / NCPPB 1011)</name>
    <name type="common">Acidovorax avenae</name>
    <dbReference type="NCBI Taxonomy" id="643561"/>
    <lineage>
        <taxon>Bacteria</taxon>
        <taxon>Pseudomonadati</taxon>
        <taxon>Pseudomonadota</taxon>
        <taxon>Betaproteobacteria</taxon>
        <taxon>Burkholderiales</taxon>
        <taxon>Comamonadaceae</taxon>
        <taxon>Paracidovorax</taxon>
    </lineage>
</organism>
<evidence type="ECO:0000256" key="3">
    <source>
        <dbReference type="ARBA" id="ARBA00022692"/>
    </source>
</evidence>
<feature type="compositionally biased region" description="Low complexity" evidence="6">
    <location>
        <begin position="371"/>
        <end position="390"/>
    </location>
</feature>
<dbReference type="OrthoDB" id="9034298at2"/>
<dbReference type="InterPro" id="IPR043428">
    <property type="entry name" value="LivM-like"/>
</dbReference>
<dbReference type="AlphaFoldDB" id="F0QDM2"/>
<evidence type="ECO:0000256" key="5">
    <source>
        <dbReference type="ARBA" id="ARBA00023136"/>
    </source>
</evidence>
<keyword evidence="9" id="KW-1185">Reference proteome</keyword>
<evidence type="ECO:0000256" key="4">
    <source>
        <dbReference type="ARBA" id="ARBA00022989"/>
    </source>
</evidence>
<evidence type="ECO:0000256" key="1">
    <source>
        <dbReference type="ARBA" id="ARBA00004651"/>
    </source>
</evidence>
<dbReference type="InterPro" id="IPR017778">
    <property type="entry name" value="ABC_transptr_urea_perm_UrtC"/>
</dbReference>
<comment type="subcellular location">
    <subcellularLocation>
        <location evidence="1">Cell membrane</location>
        <topology evidence="1">Multi-pass membrane protein</topology>
    </subcellularLocation>
</comment>
<feature type="transmembrane region" description="Helical" evidence="7">
    <location>
        <begin position="12"/>
        <end position="33"/>
    </location>
</feature>
<dbReference type="EMBL" id="CP002521">
    <property type="protein sequence ID" value="ADX47582.1"/>
    <property type="molecule type" value="Genomic_DNA"/>
</dbReference>
<dbReference type="NCBIfam" id="TIGR03408">
    <property type="entry name" value="urea_trans_UrtC"/>
    <property type="match status" value="1"/>
</dbReference>
<dbReference type="GO" id="GO:0015658">
    <property type="term" value="F:branched-chain amino acid transmembrane transporter activity"/>
    <property type="evidence" value="ECO:0007669"/>
    <property type="project" value="InterPro"/>
</dbReference>
<dbReference type="Pfam" id="PF02653">
    <property type="entry name" value="BPD_transp_2"/>
    <property type="match status" value="1"/>
</dbReference>
<feature type="transmembrane region" description="Helical" evidence="7">
    <location>
        <begin position="128"/>
        <end position="149"/>
    </location>
</feature>
<accession>F0QDM2</accession>
<feature type="transmembrane region" description="Helical" evidence="7">
    <location>
        <begin position="246"/>
        <end position="272"/>
    </location>
</feature>
<evidence type="ECO:0000256" key="7">
    <source>
        <dbReference type="SAM" id="Phobius"/>
    </source>
</evidence>
<evidence type="ECO:0000256" key="2">
    <source>
        <dbReference type="ARBA" id="ARBA00022475"/>
    </source>
</evidence>
<keyword evidence="2" id="KW-1003">Cell membrane</keyword>
<dbReference type="PANTHER" id="PTHR30482:SF4">
    <property type="entry name" value="SLR1201 PROTEIN"/>
    <property type="match status" value="1"/>
</dbReference>
<feature type="transmembrane region" description="Helical" evidence="7">
    <location>
        <begin position="39"/>
        <end position="58"/>
    </location>
</feature>
<dbReference type="PANTHER" id="PTHR30482">
    <property type="entry name" value="HIGH-AFFINITY BRANCHED-CHAIN AMINO ACID TRANSPORT SYSTEM PERMEASE"/>
    <property type="match status" value="1"/>
</dbReference>
<dbReference type="InterPro" id="IPR001851">
    <property type="entry name" value="ABC_transp_permease"/>
</dbReference>
<feature type="region of interest" description="Disordered" evidence="6">
    <location>
        <begin position="368"/>
        <end position="390"/>
    </location>
</feature>
<evidence type="ECO:0000313" key="8">
    <source>
        <dbReference type="EMBL" id="ADX47582.1"/>
    </source>
</evidence>
<evidence type="ECO:0000313" key="9">
    <source>
        <dbReference type="Proteomes" id="UP000002482"/>
    </source>
</evidence>
<dbReference type="RefSeq" id="WP_013596062.1">
    <property type="nucleotide sequence ID" value="NC_015138.1"/>
</dbReference>
<feature type="transmembrane region" description="Helical" evidence="7">
    <location>
        <begin position="206"/>
        <end position="225"/>
    </location>
</feature>
<dbReference type="HOGENOM" id="CLU_031365_0_0_4"/>